<dbReference type="EMBL" id="AKKV01000021">
    <property type="protein sequence ID" value="EIT86454.1"/>
    <property type="molecule type" value="Genomic_DNA"/>
</dbReference>
<reference evidence="3 4" key="1">
    <citation type="journal article" date="2012" name="J. Bacteriol.">
        <title>Genome of Bacillus macauensis ZFHKF-1, a Long-Chain-Forming Bacterium.</title>
        <authorList>
            <person name="Cai L."/>
            <person name="Zhang T."/>
        </authorList>
    </citation>
    <scope>NUCLEOTIDE SEQUENCE [LARGE SCALE GENOMIC DNA]</scope>
    <source>
        <strain evidence="3 4">ZFHKF-1</strain>
    </source>
</reference>
<feature type="region of interest" description="Disordered" evidence="1">
    <location>
        <begin position="22"/>
        <end position="49"/>
    </location>
</feature>
<name>I8ALI5_9BACL</name>
<organism evidence="3 4">
    <name type="scientific">Fictibacillus macauensis ZFHKF-1</name>
    <dbReference type="NCBI Taxonomy" id="1196324"/>
    <lineage>
        <taxon>Bacteria</taxon>
        <taxon>Bacillati</taxon>
        <taxon>Bacillota</taxon>
        <taxon>Bacilli</taxon>
        <taxon>Bacillales</taxon>
        <taxon>Fictibacillaceae</taxon>
        <taxon>Fictibacillus</taxon>
    </lineage>
</organism>
<feature type="chain" id="PRO_5003713333" description="Lipoprotein" evidence="2">
    <location>
        <begin position="25"/>
        <end position="164"/>
    </location>
</feature>
<protein>
    <recommendedName>
        <fullName evidence="5">Lipoprotein</fullName>
    </recommendedName>
</protein>
<sequence length="164" mass="18482">MKKWIAASMIAALTASIMSGCGNAKEESKTNAAHRETKEASPKEVQKKTKEQLSKEFFGLLNSSDQKKKEQFVEDYVTDQAKALFKQLIEQKAPKITKVTVEKSVNNEKGEDEYAMTLLNVHSNGKDKKIIGLFQEGKIVTFIPQYTKDGEEVAPFKTFLKKFN</sequence>
<accession>I8ALI5</accession>
<dbReference type="PATRIC" id="fig|1196324.3.peg.1184"/>
<evidence type="ECO:0008006" key="5">
    <source>
        <dbReference type="Google" id="ProtNLM"/>
    </source>
</evidence>
<evidence type="ECO:0000256" key="2">
    <source>
        <dbReference type="SAM" id="SignalP"/>
    </source>
</evidence>
<keyword evidence="4" id="KW-1185">Reference proteome</keyword>
<comment type="caution">
    <text evidence="3">The sequence shown here is derived from an EMBL/GenBank/DDBJ whole genome shotgun (WGS) entry which is preliminary data.</text>
</comment>
<evidence type="ECO:0000313" key="3">
    <source>
        <dbReference type="EMBL" id="EIT86454.1"/>
    </source>
</evidence>
<dbReference type="RefSeq" id="WP_007201259.1">
    <property type="nucleotide sequence ID" value="NZ_AKKV01000021.1"/>
</dbReference>
<keyword evidence="2" id="KW-0732">Signal</keyword>
<gene>
    <name evidence="3" type="ORF">A374_05811</name>
</gene>
<feature type="signal peptide" evidence="2">
    <location>
        <begin position="1"/>
        <end position="24"/>
    </location>
</feature>
<dbReference type="Proteomes" id="UP000004080">
    <property type="component" value="Unassembled WGS sequence"/>
</dbReference>
<evidence type="ECO:0000313" key="4">
    <source>
        <dbReference type="Proteomes" id="UP000004080"/>
    </source>
</evidence>
<evidence type="ECO:0000256" key="1">
    <source>
        <dbReference type="SAM" id="MobiDB-lite"/>
    </source>
</evidence>
<feature type="compositionally biased region" description="Basic and acidic residues" evidence="1">
    <location>
        <begin position="24"/>
        <end position="49"/>
    </location>
</feature>
<dbReference type="AlphaFoldDB" id="I8ALI5"/>
<dbReference type="PROSITE" id="PS51257">
    <property type="entry name" value="PROKAR_LIPOPROTEIN"/>
    <property type="match status" value="1"/>
</dbReference>
<proteinExistence type="predicted"/>